<dbReference type="OrthoDB" id="66881at2759"/>
<dbReference type="SUPFAM" id="SSF51905">
    <property type="entry name" value="FAD/NAD(P)-binding domain"/>
    <property type="match status" value="2"/>
</dbReference>
<sequence>MVHLLAEGMSYHQAIKSPESLKICVIGGGAAGLAALKVIKDSHQFQSGNWDVFAFESRQDVGGVWLPAPPTGDPPLTPLYDSLTTNLPHPLMAYPSFLFPNETNLYPKAQEVLAYLKRYAEEFELMRHIMLNVSVTSVTWTGASWVVKTTADRDGVDCDRIIVANGHYRVPFFPPIPGLQSWIHHRKVTHSAWYRSPHFVGDVVLVVGGGPSGQDLTHEMSTVCKTVVHSVPGTQPTQSGNIKLRSRVVRFSESDSSVTFEDGTSEAGIDHVFLATGYLTSFPFFSEDVLVDAVPPPVPPLPQHAYNSSQHVFPLALDLFPLQADFPVNSVAFMGLPIKVVPFPLCEAQARAAVKAFSDPSAIDPAREAVAIVSRYEALMTECAGDGERVAHAWFRYRNQEQFDYRDALHAFAGLTDEKWKVRAWEKWVYEKKDVLRKSWRMLEESGQSSEWLKGVGEGGIEDWVNLMERLAEHFCDVPIEGTEAKL</sequence>
<organism evidence="6 7">
    <name type="scientific">Schizopora paradoxa</name>
    <dbReference type="NCBI Taxonomy" id="27342"/>
    <lineage>
        <taxon>Eukaryota</taxon>
        <taxon>Fungi</taxon>
        <taxon>Dikarya</taxon>
        <taxon>Basidiomycota</taxon>
        <taxon>Agaricomycotina</taxon>
        <taxon>Agaricomycetes</taxon>
        <taxon>Hymenochaetales</taxon>
        <taxon>Schizoporaceae</taxon>
        <taxon>Schizopora</taxon>
    </lineage>
</organism>
<accession>A0A0H2RNY9</accession>
<dbReference type="InParanoid" id="A0A0H2RNY9"/>
<protein>
    <submittedName>
        <fullName evidence="6">FAD/NAD(P)-binding domain-containing protein</fullName>
    </submittedName>
</protein>
<dbReference type="Proteomes" id="UP000053477">
    <property type="component" value="Unassembled WGS sequence"/>
</dbReference>
<evidence type="ECO:0000256" key="1">
    <source>
        <dbReference type="ARBA" id="ARBA00009183"/>
    </source>
</evidence>
<dbReference type="GO" id="GO:0050660">
    <property type="term" value="F:flavin adenine dinucleotide binding"/>
    <property type="evidence" value="ECO:0007669"/>
    <property type="project" value="InterPro"/>
</dbReference>
<proteinExistence type="inferred from homology"/>
<dbReference type="PRINTS" id="PR00370">
    <property type="entry name" value="FMOXYGENASE"/>
</dbReference>
<dbReference type="InterPro" id="IPR020946">
    <property type="entry name" value="Flavin_mOase-like"/>
</dbReference>
<dbReference type="Pfam" id="PF00743">
    <property type="entry name" value="FMO-like"/>
    <property type="match status" value="2"/>
</dbReference>
<keyword evidence="4" id="KW-0521">NADP</keyword>
<dbReference type="PANTHER" id="PTHR23023">
    <property type="entry name" value="DIMETHYLANILINE MONOOXYGENASE"/>
    <property type="match status" value="1"/>
</dbReference>
<evidence type="ECO:0000256" key="4">
    <source>
        <dbReference type="ARBA" id="ARBA00022857"/>
    </source>
</evidence>
<reference evidence="6 7" key="1">
    <citation type="submission" date="2015-04" db="EMBL/GenBank/DDBJ databases">
        <title>Complete genome sequence of Schizopora paradoxa KUC8140, a cosmopolitan wood degrader in East Asia.</title>
        <authorList>
            <consortium name="DOE Joint Genome Institute"/>
            <person name="Min B."/>
            <person name="Park H."/>
            <person name="Jang Y."/>
            <person name="Kim J.-J."/>
            <person name="Kim K.H."/>
            <person name="Pangilinan J."/>
            <person name="Lipzen A."/>
            <person name="Riley R."/>
            <person name="Grigoriev I.V."/>
            <person name="Spatafora J.W."/>
            <person name="Choi I.-G."/>
        </authorList>
    </citation>
    <scope>NUCLEOTIDE SEQUENCE [LARGE SCALE GENOMIC DNA]</scope>
    <source>
        <strain evidence="6 7">KUC8140</strain>
    </source>
</reference>
<evidence type="ECO:0000256" key="3">
    <source>
        <dbReference type="ARBA" id="ARBA00022827"/>
    </source>
</evidence>
<keyword evidence="2" id="KW-0285">Flavoprotein</keyword>
<keyword evidence="3" id="KW-0274">FAD</keyword>
<evidence type="ECO:0000313" key="7">
    <source>
        <dbReference type="Proteomes" id="UP000053477"/>
    </source>
</evidence>
<dbReference type="STRING" id="27342.A0A0H2RNY9"/>
<evidence type="ECO:0000313" key="6">
    <source>
        <dbReference type="EMBL" id="KLO13327.1"/>
    </source>
</evidence>
<evidence type="ECO:0000256" key="2">
    <source>
        <dbReference type="ARBA" id="ARBA00022630"/>
    </source>
</evidence>
<keyword evidence="5" id="KW-0560">Oxidoreductase</keyword>
<dbReference type="GO" id="GO:0050661">
    <property type="term" value="F:NADP binding"/>
    <property type="evidence" value="ECO:0007669"/>
    <property type="project" value="InterPro"/>
</dbReference>
<gene>
    <name evidence="6" type="ORF">SCHPADRAFT_852643</name>
</gene>
<dbReference type="FunCoup" id="A0A0H2RNY9">
    <property type="interactions" value="25"/>
</dbReference>
<dbReference type="GO" id="GO:0004499">
    <property type="term" value="F:N,N-dimethylaniline monooxygenase activity"/>
    <property type="evidence" value="ECO:0007669"/>
    <property type="project" value="InterPro"/>
</dbReference>
<comment type="similarity">
    <text evidence="1">Belongs to the FMO family.</text>
</comment>
<name>A0A0H2RNY9_9AGAM</name>
<dbReference type="EMBL" id="KQ085961">
    <property type="protein sequence ID" value="KLO13327.1"/>
    <property type="molecule type" value="Genomic_DNA"/>
</dbReference>
<keyword evidence="7" id="KW-1185">Reference proteome</keyword>
<dbReference type="InterPro" id="IPR000960">
    <property type="entry name" value="Flavin_mOase"/>
</dbReference>
<evidence type="ECO:0000256" key="5">
    <source>
        <dbReference type="ARBA" id="ARBA00023002"/>
    </source>
</evidence>
<dbReference type="Gene3D" id="3.50.50.60">
    <property type="entry name" value="FAD/NAD(P)-binding domain"/>
    <property type="match status" value="2"/>
</dbReference>
<dbReference type="InterPro" id="IPR050346">
    <property type="entry name" value="FMO-like"/>
</dbReference>
<dbReference type="AlphaFoldDB" id="A0A0H2RNY9"/>
<dbReference type="InterPro" id="IPR036188">
    <property type="entry name" value="FAD/NAD-bd_sf"/>
</dbReference>